<dbReference type="InterPro" id="IPR054828">
    <property type="entry name" value="Vit_B12_bind_prot"/>
</dbReference>
<name>A0A3D8LIB7_9BACT</name>
<feature type="domain" description="Fe/B12 periplasmic-binding" evidence="2">
    <location>
        <begin position="13"/>
        <end position="257"/>
    </location>
</feature>
<sequence length="257" mass="29353">MGHVISLPDLPQRIISMVPSQTELLFDLGLEDRIVGLTKFCAHPKPQVKQKAIIGGTKNFRFDAIDELKPDLIIGNKEENYKEGIEQLQQKYPVWMSDIYTLDDALQMMQQVGQLTGTEAKARELTQGISTGFKSLQPAQPPITTAYFIWRKPYMTVGSHNIIDHMLQRCGFQNAFADLARYPEITQEQLQQANPQLILLSSEPYPFKKKHVAEFQEICPQAMIKIVDGEMFSWYGSRLLHASAYLRQVIEEVKQEP</sequence>
<proteinExistence type="predicted"/>
<gene>
    <name evidence="3" type="ORF">DXT99_01135</name>
</gene>
<dbReference type="InterPro" id="IPR050902">
    <property type="entry name" value="ABC_Transporter_SBP"/>
</dbReference>
<keyword evidence="1" id="KW-0732">Signal</keyword>
<evidence type="ECO:0000256" key="1">
    <source>
        <dbReference type="ARBA" id="ARBA00022729"/>
    </source>
</evidence>
<dbReference type="AlphaFoldDB" id="A0A3D8LIB7"/>
<organism evidence="3 4">
    <name type="scientific">Pontibacter diazotrophicus</name>
    <dbReference type="NCBI Taxonomy" id="1400979"/>
    <lineage>
        <taxon>Bacteria</taxon>
        <taxon>Pseudomonadati</taxon>
        <taxon>Bacteroidota</taxon>
        <taxon>Cytophagia</taxon>
        <taxon>Cytophagales</taxon>
        <taxon>Hymenobacteraceae</taxon>
        <taxon>Pontibacter</taxon>
    </lineage>
</organism>
<dbReference type="InterPro" id="IPR002491">
    <property type="entry name" value="ABC_transptr_periplasmic_BD"/>
</dbReference>
<reference evidence="4" key="1">
    <citation type="submission" date="2018-08" db="EMBL/GenBank/DDBJ databases">
        <authorList>
            <person name="Liu Z.-W."/>
            <person name="Du Z.-J."/>
        </authorList>
    </citation>
    <scope>NUCLEOTIDE SEQUENCE [LARGE SCALE GENOMIC DNA]</scope>
    <source>
        <strain evidence="4">H4X</strain>
    </source>
</reference>
<dbReference type="Pfam" id="PF01497">
    <property type="entry name" value="Peripla_BP_2"/>
    <property type="match status" value="1"/>
</dbReference>
<evidence type="ECO:0000259" key="2">
    <source>
        <dbReference type="PROSITE" id="PS50983"/>
    </source>
</evidence>
<dbReference type="PANTHER" id="PTHR30535">
    <property type="entry name" value="VITAMIN B12-BINDING PROTEIN"/>
    <property type="match status" value="1"/>
</dbReference>
<dbReference type="RefSeq" id="WP_115563667.1">
    <property type="nucleotide sequence ID" value="NZ_QRGR01000001.1"/>
</dbReference>
<dbReference type="PANTHER" id="PTHR30535:SF35">
    <property type="entry name" value="PERIPLASMIC BINDING PROTEIN"/>
    <property type="match status" value="1"/>
</dbReference>
<evidence type="ECO:0000313" key="4">
    <source>
        <dbReference type="Proteomes" id="UP000256708"/>
    </source>
</evidence>
<keyword evidence="4" id="KW-1185">Reference proteome</keyword>
<dbReference type="EMBL" id="QRGR01000001">
    <property type="protein sequence ID" value="RDV17147.1"/>
    <property type="molecule type" value="Genomic_DNA"/>
</dbReference>
<protein>
    <submittedName>
        <fullName evidence="3">Cobalamin-binding protein</fullName>
    </submittedName>
</protein>
<dbReference type="SUPFAM" id="SSF53807">
    <property type="entry name" value="Helical backbone' metal receptor"/>
    <property type="match status" value="1"/>
</dbReference>
<dbReference type="Gene3D" id="3.40.50.1980">
    <property type="entry name" value="Nitrogenase molybdenum iron protein domain"/>
    <property type="match status" value="2"/>
</dbReference>
<dbReference type="NCBIfam" id="NF038402">
    <property type="entry name" value="TroA_like"/>
    <property type="match status" value="1"/>
</dbReference>
<accession>A0A3D8LIB7</accession>
<dbReference type="OrthoDB" id="9816357at2"/>
<evidence type="ECO:0000313" key="3">
    <source>
        <dbReference type="EMBL" id="RDV17147.1"/>
    </source>
</evidence>
<dbReference type="PROSITE" id="PS50983">
    <property type="entry name" value="FE_B12_PBP"/>
    <property type="match status" value="1"/>
</dbReference>
<dbReference type="Proteomes" id="UP000256708">
    <property type="component" value="Unassembled WGS sequence"/>
</dbReference>
<comment type="caution">
    <text evidence="3">The sequence shown here is derived from an EMBL/GenBank/DDBJ whole genome shotgun (WGS) entry which is preliminary data.</text>
</comment>